<evidence type="ECO:0008006" key="2">
    <source>
        <dbReference type="Google" id="ProtNLM"/>
    </source>
</evidence>
<accession>A0A508X7C5</accession>
<dbReference type="AlphaFoldDB" id="A0A508X7C5"/>
<dbReference type="PANTHER" id="PTHR38436:SF1">
    <property type="entry name" value="ESTER CYCLASE"/>
    <property type="match status" value="1"/>
</dbReference>
<dbReference type="EMBL" id="CABFNB010000151">
    <property type="protein sequence ID" value="VTZ65470.1"/>
    <property type="molecule type" value="Genomic_DNA"/>
</dbReference>
<organism evidence="1">
    <name type="scientific">Sinorhizobium medicae</name>
    <dbReference type="NCBI Taxonomy" id="110321"/>
    <lineage>
        <taxon>Bacteria</taxon>
        <taxon>Pseudomonadati</taxon>
        <taxon>Pseudomonadota</taxon>
        <taxon>Alphaproteobacteria</taxon>
        <taxon>Hyphomicrobiales</taxon>
        <taxon>Rhizobiaceae</taxon>
        <taxon>Sinorhizobium/Ensifer group</taxon>
        <taxon>Sinorhizobium</taxon>
    </lineage>
</organism>
<dbReference type="GO" id="GO:0030638">
    <property type="term" value="P:polyketide metabolic process"/>
    <property type="evidence" value="ECO:0007669"/>
    <property type="project" value="InterPro"/>
</dbReference>
<dbReference type="InterPro" id="IPR009959">
    <property type="entry name" value="Cyclase_SnoaL-like"/>
</dbReference>
<dbReference type="InterPro" id="IPR032710">
    <property type="entry name" value="NTF2-like_dom_sf"/>
</dbReference>
<protein>
    <recommendedName>
        <fullName evidence="2">SnoaL-like domain-containing protein</fullName>
    </recommendedName>
</protein>
<dbReference type="PANTHER" id="PTHR38436">
    <property type="entry name" value="POLYKETIDE CYCLASE SNOAL-LIKE DOMAIN"/>
    <property type="match status" value="1"/>
</dbReference>
<proteinExistence type="predicted"/>
<dbReference type="RefSeq" id="WP_180162277.1">
    <property type="nucleotide sequence ID" value="NZ_CABFNB010000151.1"/>
</dbReference>
<dbReference type="Proteomes" id="UP000507954">
    <property type="component" value="Unassembled WGS sequence"/>
</dbReference>
<gene>
    <name evidence="1" type="ORF">EMEDMD4_800052</name>
</gene>
<dbReference type="PROSITE" id="PS51318">
    <property type="entry name" value="TAT"/>
    <property type="match status" value="1"/>
</dbReference>
<name>A0A508X7C5_9HYPH</name>
<evidence type="ECO:0000313" key="1">
    <source>
        <dbReference type="EMBL" id="VTZ65470.1"/>
    </source>
</evidence>
<dbReference type="Pfam" id="PF07366">
    <property type="entry name" value="SnoaL"/>
    <property type="match status" value="1"/>
</dbReference>
<dbReference type="InterPro" id="IPR006311">
    <property type="entry name" value="TAT_signal"/>
</dbReference>
<dbReference type="SUPFAM" id="SSF54427">
    <property type="entry name" value="NTF2-like"/>
    <property type="match status" value="1"/>
</dbReference>
<sequence>MNTLASNLGRREFLALAAAGGAGAAGLSISQASASQGATAADLSETNVALIRKLYDAVNKKDLAVIESYGDDDSEWLDVPFKFTSTGRRAIIDPWKSWFNIFPDATCEVRNVVGLGDYVVAQGTGRGTHRGVFKSPAGELAPSGRKMAVSFCDVYQLRDGKILRADSYFDFYDLLNQLKA</sequence>
<reference evidence="1" key="1">
    <citation type="submission" date="2019-06" db="EMBL/GenBank/DDBJ databases">
        <authorList>
            <person name="Le Quere A."/>
            <person name="Colella S."/>
        </authorList>
    </citation>
    <scope>NUCLEOTIDE SEQUENCE</scope>
    <source>
        <strain evidence="1">EmedicaeMD41</strain>
    </source>
</reference>
<dbReference type="Gene3D" id="3.10.450.50">
    <property type="match status" value="1"/>
</dbReference>